<name>A0ABS6JPF2_9BACI</name>
<keyword evidence="2" id="KW-1185">Reference proteome</keyword>
<evidence type="ECO:0000313" key="2">
    <source>
        <dbReference type="Proteomes" id="UP000784880"/>
    </source>
</evidence>
<comment type="caution">
    <text evidence="1">The sequence shown here is derived from an EMBL/GenBank/DDBJ whole genome shotgun (WGS) entry which is preliminary data.</text>
</comment>
<dbReference type="Proteomes" id="UP000784880">
    <property type="component" value="Unassembled WGS sequence"/>
</dbReference>
<protein>
    <submittedName>
        <fullName evidence="1">Uncharacterized protein</fullName>
    </submittedName>
</protein>
<evidence type="ECO:0000313" key="1">
    <source>
        <dbReference type="EMBL" id="MBU9714188.1"/>
    </source>
</evidence>
<dbReference type="RefSeq" id="WP_217068548.1">
    <property type="nucleotide sequence ID" value="NZ_JAHQCS010000169.1"/>
</dbReference>
<accession>A0ABS6JPF2</accession>
<sequence>MEVDMTVDEVLDQLQQLKEELGVLNKKKLKKSHPRLMKNALYHFPNWQSAVDDIS</sequence>
<proteinExistence type="predicted"/>
<reference evidence="1 2" key="1">
    <citation type="submission" date="2021-06" db="EMBL/GenBank/DDBJ databases">
        <title>Bacillus sp. RD4P76, an endophyte from a halophyte.</title>
        <authorList>
            <person name="Sun J.-Q."/>
        </authorList>
    </citation>
    <scope>NUCLEOTIDE SEQUENCE [LARGE SCALE GENOMIC DNA]</scope>
    <source>
        <strain evidence="1 2">CGMCC 1.15917</strain>
    </source>
</reference>
<organism evidence="1 2">
    <name type="scientific">Evansella tamaricis</name>
    <dbReference type="NCBI Taxonomy" id="2069301"/>
    <lineage>
        <taxon>Bacteria</taxon>
        <taxon>Bacillati</taxon>
        <taxon>Bacillota</taxon>
        <taxon>Bacilli</taxon>
        <taxon>Bacillales</taxon>
        <taxon>Bacillaceae</taxon>
        <taxon>Evansella</taxon>
    </lineage>
</organism>
<gene>
    <name evidence="1" type="ORF">KS419_20840</name>
</gene>
<dbReference type="EMBL" id="JAHQCS010000169">
    <property type="protein sequence ID" value="MBU9714188.1"/>
    <property type="molecule type" value="Genomic_DNA"/>
</dbReference>